<name>A0ABS4J643_9BACL</name>
<keyword evidence="2" id="KW-1185">Reference proteome</keyword>
<gene>
    <name evidence="1" type="ORF">J2Z66_006956</name>
</gene>
<dbReference type="EMBL" id="JAGGLB010000033">
    <property type="protein sequence ID" value="MBP1995314.1"/>
    <property type="molecule type" value="Genomic_DNA"/>
</dbReference>
<comment type="caution">
    <text evidence="1">The sequence shown here is derived from an EMBL/GenBank/DDBJ whole genome shotgun (WGS) entry which is preliminary data.</text>
</comment>
<organism evidence="1 2">
    <name type="scientific">Paenibacillus eucommiae</name>
    <dbReference type="NCBI Taxonomy" id="1355755"/>
    <lineage>
        <taxon>Bacteria</taxon>
        <taxon>Bacillati</taxon>
        <taxon>Bacillota</taxon>
        <taxon>Bacilli</taxon>
        <taxon>Bacillales</taxon>
        <taxon>Paenibacillaceae</taxon>
        <taxon>Paenibacillus</taxon>
    </lineage>
</organism>
<protein>
    <submittedName>
        <fullName evidence="1">Uncharacterized protein</fullName>
    </submittedName>
</protein>
<dbReference type="RefSeq" id="WP_209977127.1">
    <property type="nucleotide sequence ID" value="NZ_JAGGLB010000033.1"/>
</dbReference>
<proteinExistence type="predicted"/>
<sequence>MQSKAITSKRMLEREAVRHFIGLYNQLTDNRLRLLYMHDKPDAVLQDSRGRKLGVEITHLFYDQMEARQLFQHQHRSFVCIESFDNLVQELNQLVVRKEAKSAGYSHQYPLALLIRNLSINFGWNDFNQAWDKVRKPSSAFTDIWFLARNHSQPDQWYLKSIRF</sequence>
<dbReference type="Proteomes" id="UP001519287">
    <property type="component" value="Unassembled WGS sequence"/>
</dbReference>
<evidence type="ECO:0000313" key="2">
    <source>
        <dbReference type="Proteomes" id="UP001519287"/>
    </source>
</evidence>
<reference evidence="1 2" key="1">
    <citation type="submission" date="2021-03" db="EMBL/GenBank/DDBJ databases">
        <title>Genomic Encyclopedia of Type Strains, Phase IV (KMG-IV): sequencing the most valuable type-strain genomes for metagenomic binning, comparative biology and taxonomic classification.</title>
        <authorList>
            <person name="Goeker M."/>
        </authorList>
    </citation>
    <scope>NUCLEOTIDE SEQUENCE [LARGE SCALE GENOMIC DNA]</scope>
    <source>
        <strain evidence="1 2">DSM 26048</strain>
    </source>
</reference>
<evidence type="ECO:0000313" key="1">
    <source>
        <dbReference type="EMBL" id="MBP1995314.1"/>
    </source>
</evidence>
<accession>A0ABS4J643</accession>